<evidence type="ECO:0000256" key="3">
    <source>
        <dbReference type="ARBA" id="ARBA00022730"/>
    </source>
</evidence>
<keyword evidence="3 5" id="KW-0699">rRNA-binding</keyword>
<dbReference type="InterPro" id="IPR023153">
    <property type="entry name" value="DarP_sf"/>
</dbReference>
<comment type="function">
    <text evidence="5">Member of a network of 50S ribosomal subunit biogenesis factors which assembles along the 30S-50S interface, preventing incorrect 23S rRNA structures from forming. Promotes peptidyl transferase center (PTC) maturation.</text>
</comment>
<dbReference type="CDD" id="cd16331">
    <property type="entry name" value="YjgA-like"/>
    <property type="match status" value="1"/>
</dbReference>
<feature type="compositionally biased region" description="Acidic residues" evidence="6">
    <location>
        <begin position="1"/>
        <end position="13"/>
    </location>
</feature>
<sequence length="189" mass="22234">MNEEEDFVEYDDDSPSKSQRKRDMHALRDMGERLLELPDAHVRELLPSEIMDALTACRKITKGNARKRQMQYVGKLLRQVETDKLQALLDRFDASSQDHVNKFHKLERWRERLLSQDNTVTEEIISETPGIDRQHLRQLTRAAVLERAQDKQLQVQFRKLFQYMKSFEINASPDTAEDTTMDTTEDNQP</sequence>
<keyword evidence="2 5" id="KW-0690">Ribosome biogenesis</keyword>
<dbReference type="InterPro" id="IPR006839">
    <property type="entry name" value="DarP"/>
</dbReference>
<dbReference type="EMBL" id="JABMOJ010000535">
    <property type="protein sequence ID" value="NQV66532.1"/>
    <property type="molecule type" value="Genomic_DNA"/>
</dbReference>
<gene>
    <name evidence="5" type="primary">darP</name>
    <name evidence="7" type="ORF">HQ497_14320</name>
</gene>
<dbReference type="PIRSF" id="PIRSF016183">
    <property type="entry name" value="UCP016183"/>
    <property type="match status" value="1"/>
</dbReference>
<dbReference type="NCBIfam" id="NF003593">
    <property type="entry name" value="PRK05255.1-1"/>
    <property type="match status" value="1"/>
</dbReference>
<keyword evidence="4 5" id="KW-0694">RNA-binding</keyword>
<dbReference type="GO" id="GO:0019843">
    <property type="term" value="F:rRNA binding"/>
    <property type="evidence" value="ECO:0007669"/>
    <property type="project" value="UniProtKB-UniRule"/>
</dbReference>
<name>A0A972W1E5_9GAMM</name>
<dbReference type="AlphaFoldDB" id="A0A972W1E5"/>
<dbReference type="Gene3D" id="1.10.60.30">
    <property type="entry name" value="PSPTO4464-like domains"/>
    <property type="match status" value="2"/>
</dbReference>
<evidence type="ECO:0000256" key="6">
    <source>
        <dbReference type="SAM" id="MobiDB-lite"/>
    </source>
</evidence>
<accession>A0A972W1E5</accession>
<keyword evidence="1 5" id="KW-0963">Cytoplasm</keyword>
<comment type="similarity">
    <text evidence="5">Belongs to the DarP family.</text>
</comment>
<organism evidence="7 8">
    <name type="scientific">SAR86 cluster bacterium</name>
    <dbReference type="NCBI Taxonomy" id="2030880"/>
    <lineage>
        <taxon>Bacteria</taxon>
        <taxon>Pseudomonadati</taxon>
        <taxon>Pseudomonadota</taxon>
        <taxon>Gammaproteobacteria</taxon>
        <taxon>SAR86 cluster</taxon>
    </lineage>
</organism>
<dbReference type="GO" id="GO:0043022">
    <property type="term" value="F:ribosome binding"/>
    <property type="evidence" value="ECO:0007669"/>
    <property type="project" value="UniProtKB-UniRule"/>
</dbReference>
<evidence type="ECO:0000313" key="8">
    <source>
        <dbReference type="Proteomes" id="UP000754644"/>
    </source>
</evidence>
<evidence type="ECO:0000313" key="7">
    <source>
        <dbReference type="EMBL" id="NQV66532.1"/>
    </source>
</evidence>
<dbReference type="GO" id="GO:0005829">
    <property type="term" value="C:cytosol"/>
    <property type="evidence" value="ECO:0007669"/>
    <property type="project" value="TreeGrafter"/>
</dbReference>
<reference evidence="7" key="1">
    <citation type="submission" date="2020-05" db="EMBL/GenBank/DDBJ databases">
        <title>Sulfur intermediates as new biogeochemical hubs in an aquatic model microbial ecosystem.</title>
        <authorList>
            <person name="Vigneron A."/>
        </authorList>
    </citation>
    <scope>NUCLEOTIDE SEQUENCE</scope>
    <source>
        <strain evidence="7">Bin.250</strain>
    </source>
</reference>
<protein>
    <recommendedName>
        <fullName evidence="5">Dual-action ribosomal maturation protein DarP</fullName>
    </recommendedName>
    <alternativeName>
        <fullName evidence="5">Large ribosomal subunit assembly factor DarP</fullName>
    </alternativeName>
</protein>
<evidence type="ECO:0000256" key="4">
    <source>
        <dbReference type="ARBA" id="ARBA00022884"/>
    </source>
</evidence>
<evidence type="ECO:0000256" key="2">
    <source>
        <dbReference type="ARBA" id="ARBA00022517"/>
    </source>
</evidence>
<dbReference type="Pfam" id="PF04751">
    <property type="entry name" value="DarP"/>
    <property type="match status" value="1"/>
</dbReference>
<proteinExistence type="inferred from homology"/>
<feature type="region of interest" description="Disordered" evidence="6">
    <location>
        <begin position="1"/>
        <end position="23"/>
    </location>
</feature>
<evidence type="ECO:0000256" key="5">
    <source>
        <dbReference type="HAMAP-Rule" id="MF_00765"/>
    </source>
</evidence>
<dbReference type="HAMAP" id="MF_00765">
    <property type="entry name" value="DarP"/>
    <property type="match status" value="1"/>
</dbReference>
<comment type="subcellular location">
    <subcellularLocation>
        <location evidence="5">Cytoplasm</location>
    </subcellularLocation>
    <text evidence="5">Associates with late stage pre-50S ribosomal subunits.</text>
</comment>
<dbReference type="PANTHER" id="PTHR38101">
    <property type="entry name" value="UPF0307 PROTEIN YJGA"/>
    <property type="match status" value="1"/>
</dbReference>
<dbReference type="SUPFAM" id="SSF158710">
    <property type="entry name" value="PSPTO4464-like"/>
    <property type="match status" value="1"/>
</dbReference>
<dbReference type="Proteomes" id="UP000754644">
    <property type="component" value="Unassembled WGS sequence"/>
</dbReference>
<dbReference type="PANTHER" id="PTHR38101:SF1">
    <property type="entry name" value="UPF0307 PROTEIN YJGA"/>
    <property type="match status" value="1"/>
</dbReference>
<dbReference type="GO" id="GO:1902626">
    <property type="term" value="P:assembly of large subunit precursor of preribosome"/>
    <property type="evidence" value="ECO:0007669"/>
    <property type="project" value="UniProtKB-UniRule"/>
</dbReference>
<evidence type="ECO:0000256" key="1">
    <source>
        <dbReference type="ARBA" id="ARBA00022490"/>
    </source>
</evidence>
<comment type="caution">
    <text evidence="7">The sequence shown here is derived from an EMBL/GenBank/DDBJ whole genome shotgun (WGS) entry which is preliminary data.</text>
</comment>